<organism evidence="1 2">
    <name type="scientific">Trichocoleus desertorum GB2-A4</name>
    <dbReference type="NCBI Taxonomy" id="2933944"/>
    <lineage>
        <taxon>Bacteria</taxon>
        <taxon>Bacillati</taxon>
        <taxon>Cyanobacteriota</taxon>
        <taxon>Cyanophyceae</taxon>
        <taxon>Leptolyngbyales</taxon>
        <taxon>Trichocoleusaceae</taxon>
        <taxon>Trichocoleus</taxon>
    </lineage>
</organism>
<dbReference type="Proteomes" id="UP001464891">
    <property type="component" value="Unassembled WGS sequence"/>
</dbReference>
<dbReference type="Pfam" id="PF14345">
    <property type="entry name" value="GDYXXLXY"/>
    <property type="match status" value="1"/>
</dbReference>
<sequence length="228" mass="25453">MAPTPSASRTLPSWRFWLPLVCQAALILAIPAQSLHTQLTGRTVILKTAPVDPYDLLRGYSVTLSYDISRVDTLRQLPGWSEFERQRSANSEWPATRFFYLVLEAPGVASTNPPSPWRAVRISGDRPTNLVENQVILRGQIGNNTVPDGLELQGRTSNNTVQYGLERYYIPEDQRDAINQNINTAQANQATQPIVVEVKVDAQGNAVPLSFWVTLGKASAKQTYHYQF</sequence>
<evidence type="ECO:0000313" key="1">
    <source>
        <dbReference type="EMBL" id="MEP0820131.1"/>
    </source>
</evidence>
<dbReference type="EMBL" id="JAMPKM010000020">
    <property type="protein sequence ID" value="MEP0820131.1"/>
    <property type="molecule type" value="Genomic_DNA"/>
</dbReference>
<accession>A0ABV0JGH8</accession>
<protein>
    <submittedName>
        <fullName evidence="1">GDYXXLXY domain-containing protein</fullName>
    </submittedName>
</protein>
<evidence type="ECO:0000313" key="2">
    <source>
        <dbReference type="Proteomes" id="UP001464891"/>
    </source>
</evidence>
<keyword evidence="2" id="KW-1185">Reference proteome</keyword>
<proteinExistence type="predicted"/>
<comment type="caution">
    <text evidence="1">The sequence shown here is derived from an EMBL/GenBank/DDBJ whole genome shotgun (WGS) entry which is preliminary data.</text>
</comment>
<name>A0ABV0JGH8_9CYAN</name>
<dbReference type="RefSeq" id="WP_190436377.1">
    <property type="nucleotide sequence ID" value="NZ_JAMPKM010000020.1"/>
</dbReference>
<dbReference type="InterPro" id="IPR025833">
    <property type="entry name" value="GDYXXLXY"/>
</dbReference>
<reference evidence="1 2" key="1">
    <citation type="submission" date="2022-04" db="EMBL/GenBank/DDBJ databases">
        <title>Positive selection, recombination, and allopatry shape intraspecific diversity of widespread and dominant cyanobacteria.</title>
        <authorList>
            <person name="Wei J."/>
            <person name="Shu W."/>
            <person name="Hu C."/>
        </authorList>
    </citation>
    <scope>NUCLEOTIDE SEQUENCE [LARGE SCALE GENOMIC DNA]</scope>
    <source>
        <strain evidence="1 2">GB2-A4</strain>
    </source>
</reference>
<gene>
    <name evidence="1" type="ORF">NC998_23785</name>
</gene>